<dbReference type="GO" id="GO:1904679">
    <property type="term" value="P:myo-inositol import across plasma membrane"/>
    <property type="evidence" value="ECO:0007669"/>
    <property type="project" value="UniProtKB-ARBA"/>
</dbReference>
<comment type="similarity">
    <text evidence="2 9">Belongs to the major facilitator superfamily. Sugar transporter (TC 2.A.1.1) family.</text>
</comment>
<dbReference type="InParanoid" id="A0A165IPI8"/>
<dbReference type="InterPro" id="IPR005828">
    <property type="entry name" value="MFS_sugar_transport-like"/>
</dbReference>
<dbReference type="PROSITE" id="PS00216">
    <property type="entry name" value="SUGAR_TRANSPORT_1"/>
    <property type="match status" value="1"/>
</dbReference>
<feature type="transmembrane region" description="Helical" evidence="10">
    <location>
        <begin position="464"/>
        <end position="486"/>
    </location>
</feature>
<proteinExistence type="inferred from homology"/>
<dbReference type="FunFam" id="1.20.1250.20:FF:000073">
    <property type="entry name" value="MFS myo-inositol transporter, putative"/>
    <property type="match status" value="1"/>
</dbReference>
<evidence type="ECO:0000256" key="3">
    <source>
        <dbReference type="ARBA" id="ARBA00022448"/>
    </source>
</evidence>
<feature type="transmembrane region" description="Helical" evidence="10">
    <location>
        <begin position="389"/>
        <end position="411"/>
    </location>
</feature>
<comment type="subcellular location">
    <subcellularLocation>
        <location evidence="1">Cell membrane</location>
        <topology evidence="1">Multi-pass membrane protein</topology>
    </subcellularLocation>
</comment>
<comment type="catalytic activity">
    <reaction evidence="8">
        <text>myo-inositol(out) + H(+)(out) = myo-inositol(in) + H(+)(in)</text>
        <dbReference type="Rhea" id="RHEA:60364"/>
        <dbReference type="ChEBI" id="CHEBI:15378"/>
        <dbReference type="ChEBI" id="CHEBI:17268"/>
    </reaction>
</comment>
<evidence type="ECO:0000256" key="9">
    <source>
        <dbReference type="RuleBase" id="RU003346"/>
    </source>
</evidence>
<evidence type="ECO:0000256" key="1">
    <source>
        <dbReference type="ARBA" id="ARBA00004651"/>
    </source>
</evidence>
<dbReference type="EMBL" id="KV425985">
    <property type="protein sequence ID" value="KZV93692.1"/>
    <property type="molecule type" value="Genomic_DNA"/>
</dbReference>
<gene>
    <name evidence="12" type="ORF">EXIGLDRAFT_36785</name>
</gene>
<evidence type="ECO:0000256" key="4">
    <source>
        <dbReference type="ARBA" id="ARBA00022475"/>
    </source>
</evidence>
<keyword evidence="7 10" id="KW-0472">Membrane</keyword>
<dbReference type="OrthoDB" id="6339427at2759"/>
<evidence type="ECO:0000256" key="7">
    <source>
        <dbReference type="ARBA" id="ARBA00023136"/>
    </source>
</evidence>
<dbReference type="InterPro" id="IPR050814">
    <property type="entry name" value="Myo-inositol_Transporter"/>
</dbReference>
<feature type="transmembrane region" description="Helical" evidence="10">
    <location>
        <begin position="324"/>
        <end position="346"/>
    </location>
</feature>
<dbReference type="Proteomes" id="UP000077266">
    <property type="component" value="Unassembled WGS sequence"/>
</dbReference>
<dbReference type="FunCoup" id="A0A165IPI8">
    <property type="interactions" value="190"/>
</dbReference>
<dbReference type="InterPro" id="IPR005829">
    <property type="entry name" value="Sugar_transporter_CS"/>
</dbReference>
<evidence type="ECO:0000256" key="8">
    <source>
        <dbReference type="ARBA" id="ARBA00049119"/>
    </source>
</evidence>
<feature type="transmembrane region" description="Helical" evidence="10">
    <location>
        <begin position="205"/>
        <end position="224"/>
    </location>
</feature>
<dbReference type="STRING" id="1314781.A0A165IPI8"/>
<dbReference type="InterPro" id="IPR003663">
    <property type="entry name" value="Sugar/inositol_transpt"/>
</dbReference>
<reference evidence="12 13" key="1">
    <citation type="journal article" date="2016" name="Mol. Biol. Evol.">
        <title>Comparative Genomics of Early-Diverging Mushroom-Forming Fungi Provides Insights into the Origins of Lignocellulose Decay Capabilities.</title>
        <authorList>
            <person name="Nagy L.G."/>
            <person name="Riley R."/>
            <person name="Tritt A."/>
            <person name="Adam C."/>
            <person name="Daum C."/>
            <person name="Floudas D."/>
            <person name="Sun H."/>
            <person name="Yadav J.S."/>
            <person name="Pangilinan J."/>
            <person name="Larsson K.H."/>
            <person name="Matsuura K."/>
            <person name="Barry K."/>
            <person name="Labutti K."/>
            <person name="Kuo R."/>
            <person name="Ohm R.A."/>
            <person name="Bhattacharya S.S."/>
            <person name="Shirouzu T."/>
            <person name="Yoshinaga Y."/>
            <person name="Martin F.M."/>
            <person name="Grigoriev I.V."/>
            <person name="Hibbett D.S."/>
        </authorList>
    </citation>
    <scope>NUCLEOTIDE SEQUENCE [LARGE SCALE GENOMIC DNA]</scope>
    <source>
        <strain evidence="12 13">HHB12029</strain>
    </source>
</reference>
<evidence type="ECO:0000313" key="12">
    <source>
        <dbReference type="EMBL" id="KZV93692.1"/>
    </source>
</evidence>
<feature type="transmembrane region" description="Helical" evidence="10">
    <location>
        <begin position="236"/>
        <end position="255"/>
    </location>
</feature>
<keyword evidence="6 10" id="KW-1133">Transmembrane helix</keyword>
<evidence type="ECO:0000256" key="6">
    <source>
        <dbReference type="ARBA" id="ARBA00022989"/>
    </source>
</evidence>
<dbReference type="InterPro" id="IPR020846">
    <property type="entry name" value="MFS_dom"/>
</dbReference>
<dbReference type="Gene3D" id="1.20.1250.20">
    <property type="entry name" value="MFS general substrate transporter like domains"/>
    <property type="match status" value="1"/>
</dbReference>
<organism evidence="12 13">
    <name type="scientific">Exidia glandulosa HHB12029</name>
    <dbReference type="NCBI Taxonomy" id="1314781"/>
    <lineage>
        <taxon>Eukaryota</taxon>
        <taxon>Fungi</taxon>
        <taxon>Dikarya</taxon>
        <taxon>Basidiomycota</taxon>
        <taxon>Agaricomycotina</taxon>
        <taxon>Agaricomycetes</taxon>
        <taxon>Auriculariales</taxon>
        <taxon>Exidiaceae</taxon>
        <taxon>Exidia</taxon>
    </lineage>
</organism>
<dbReference type="InterPro" id="IPR036259">
    <property type="entry name" value="MFS_trans_sf"/>
</dbReference>
<dbReference type="PANTHER" id="PTHR48020">
    <property type="entry name" value="PROTON MYO-INOSITOL COTRANSPORTER"/>
    <property type="match status" value="1"/>
</dbReference>
<keyword evidence="13" id="KW-1185">Reference proteome</keyword>
<evidence type="ECO:0000256" key="5">
    <source>
        <dbReference type="ARBA" id="ARBA00022692"/>
    </source>
</evidence>
<dbReference type="PANTHER" id="PTHR48020:SF12">
    <property type="entry name" value="PROTON MYO-INOSITOL COTRANSPORTER"/>
    <property type="match status" value="1"/>
</dbReference>
<feature type="transmembrane region" description="Helical" evidence="10">
    <location>
        <begin position="358"/>
        <end position="377"/>
    </location>
</feature>
<keyword evidence="5 10" id="KW-0812">Transmembrane</keyword>
<accession>A0A165IPI8</accession>
<dbReference type="Pfam" id="PF00083">
    <property type="entry name" value="Sugar_tr"/>
    <property type="match status" value="1"/>
</dbReference>
<feature type="transmembrane region" description="Helical" evidence="10">
    <location>
        <begin position="121"/>
        <end position="142"/>
    </location>
</feature>
<dbReference type="AlphaFoldDB" id="A0A165IPI8"/>
<feature type="domain" description="Major facilitator superfamily (MFS) profile" evidence="11">
    <location>
        <begin position="78"/>
        <end position="520"/>
    </location>
</feature>
<dbReference type="PROSITE" id="PS00217">
    <property type="entry name" value="SUGAR_TRANSPORT_2"/>
    <property type="match status" value="1"/>
</dbReference>
<feature type="transmembrane region" description="Helical" evidence="10">
    <location>
        <begin position="498"/>
        <end position="516"/>
    </location>
</feature>
<evidence type="ECO:0000313" key="13">
    <source>
        <dbReference type="Proteomes" id="UP000077266"/>
    </source>
</evidence>
<name>A0A165IPI8_EXIGL</name>
<keyword evidence="4" id="KW-1003">Cell membrane</keyword>
<evidence type="ECO:0000256" key="10">
    <source>
        <dbReference type="SAM" id="Phobius"/>
    </source>
</evidence>
<dbReference type="PROSITE" id="PS50850">
    <property type="entry name" value="MFS"/>
    <property type="match status" value="1"/>
</dbReference>
<evidence type="ECO:0000259" key="11">
    <source>
        <dbReference type="PROSITE" id="PS50850"/>
    </source>
</evidence>
<protein>
    <submittedName>
        <fullName evidence="12">General substrate transporter</fullName>
    </submittedName>
</protein>
<dbReference type="PRINTS" id="PR00171">
    <property type="entry name" value="SUGRTRNSPORT"/>
</dbReference>
<feature type="transmembrane region" description="Helical" evidence="10">
    <location>
        <begin position="172"/>
        <end position="193"/>
    </location>
</feature>
<dbReference type="GO" id="GO:0005886">
    <property type="term" value="C:plasma membrane"/>
    <property type="evidence" value="ECO:0007669"/>
    <property type="project" value="UniProtKB-SubCell"/>
</dbReference>
<dbReference type="SUPFAM" id="SSF103473">
    <property type="entry name" value="MFS general substrate transporter"/>
    <property type="match status" value="1"/>
</dbReference>
<dbReference type="NCBIfam" id="TIGR00879">
    <property type="entry name" value="SP"/>
    <property type="match status" value="1"/>
</dbReference>
<keyword evidence="3 9" id="KW-0813">Transport</keyword>
<evidence type="ECO:0000256" key="2">
    <source>
        <dbReference type="ARBA" id="ARBA00010992"/>
    </source>
</evidence>
<dbReference type="GO" id="GO:0005365">
    <property type="term" value="F:myo-inositol transmembrane transporter activity"/>
    <property type="evidence" value="ECO:0007669"/>
    <property type="project" value="UniProtKB-ARBA"/>
</dbReference>
<sequence length="563" mass="60952">MPQSYSPPPMSQLDDVLATLPRLPERAFDDKHAGRVAHIEAAKTRPCDAVSSPISSSGLSAFGEVEERISVTLSSLAPVFCTALSGILAGYDTGIITDALVQVRGDLTLGNAPLQMSQREYLMSAATLGALVGSLFTGLFPFSRRWMFGTADLIYIAGAVTQAMSTSVWGLIAGRFVVGLAIGISLCIAPVYVQELAPARLRGRMAVFVIASVNLGQLTGYAIAAGLDHVSRGWRWLFGLGALPAAIQLYFLAHLPESPRILVRRGEVASAEAVLTRLHPGATPADIMRQVRLLQNDCDHENDDEDSTWARIRLLTSEPSNRRALIVAVVLQALQQLCGFNSFIYYGSSLFDAVGLSQPSYVGLVVAGTSLLFTLLAMRYIDSLGRRPILLWSIPAMTFGLVLASVSFYFLRKGTLQLDGDEWYPPQWSAAVLLSMLIYISAYAVGLGNVPWQQGELFPLEVRGVGVALASATNWAASFLVGTTYVPLMRTISSAGTYGVYAGVVIPGYLFCIYCYPETAGLSLEEVRRIFRNDFGVAIAARLRREKRTLRGSPATFTRSSEL</sequence>
<feature type="transmembrane region" description="Helical" evidence="10">
    <location>
        <begin position="431"/>
        <end position="452"/>
    </location>
</feature>